<keyword evidence="5" id="KW-1133">Transmembrane helix</keyword>
<evidence type="ECO:0000256" key="3">
    <source>
        <dbReference type="ARBA" id="ARBA00023004"/>
    </source>
</evidence>
<dbReference type="RefSeq" id="WP_013326647.1">
    <property type="nucleotide sequence ID" value="NC_014506.1"/>
</dbReference>
<keyword evidence="5" id="KW-0472">Membrane</keyword>
<evidence type="ECO:0000256" key="5">
    <source>
        <dbReference type="SAM" id="Phobius"/>
    </source>
</evidence>
<dbReference type="STRING" id="563040.Saut_0842"/>
<dbReference type="InterPro" id="IPR036909">
    <property type="entry name" value="Cyt_c-like_dom_sf"/>
</dbReference>
<reference evidence="8" key="1">
    <citation type="journal article" date="2010" name="Stand. Genomic Sci.">
        <title>Complete genome sequence of Sulfurimonas autotrophica type strain (OK10).</title>
        <authorList>
            <person name="Sikorski J."/>
            <person name="Munk C."/>
            <person name="Lapidus A."/>
            <person name="Djao O."/>
            <person name="Lucas S."/>
            <person name="Glavina Del Rio T."/>
            <person name="Nolan M."/>
            <person name="Tice H."/>
            <person name="Han C."/>
            <person name="Cheng J."/>
            <person name="Tapia R."/>
            <person name="Goodwin L."/>
            <person name="Pitluck S."/>
            <person name="Liolios K."/>
            <person name="Ivanova N."/>
            <person name="Mavromatis K."/>
            <person name="Mikhailova N."/>
            <person name="Pati A."/>
            <person name="Sims D."/>
            <person name="Meincke L."/>
            <person name="Brettin T."/>
            <person name="Detter J."/>
            <person name="Chen A."/>
            <person name="Palaniappan K."/>
            <person name="Land M."/>
            <person name="Hauser L."/>
            <person name="Chang Y."/>
            <person name="Jeffries C."/>
            <person name="Rohde M."/>
            <person name="Lang E."/>
            <person name="Spring S."/>
            <person name="Goker M."/>
            <person name="Woyke T."/>
            <person name="Bristow J."/>
            <person name="Eisen J."/>
            <person name="Markowitz V."/>
            <person name="Hugenholtz P."/>
            <person name="Kyrpides N."/>
            <person name="Klenk H."/>
        </authorList>
    </citation>
    <scope>NUCLEOTIDE SEQUENCE [LARGE SCALE GENOMIC DNA]</scope>
    <source>
        <strain evidence="8">ATCC BAA-671 / DSM 16294 / JCM 11897 / OK10</strain>
    </source>
</reference>
<keyword evidence="3 4" id="KW-0408">Iron</keyword>
<name>E0UR81_SULAO</name>
<proteinExistence type="predicted"/>
<sequence>MANKSVWSDNRFWQRTATWVTGFASILLIWLTFDTSAQIAMGNDQDLQNKVTKRVPGPTVINYKITYEMSAKRGHEVPVIGEKEKFFGRDDYSEEEAGALLHLGKLGSQAKNCMDCHTLLGNGAYYAPDLTKAWLDPAWGPDGAMQALTGKSTKEEAMAEFLQHPDQYPTHARMMPDLGITAKEAKGLVAFLKHMSSIDTNGFPRNFGKIKGAVHGK</sequence>
<keyword evidence="2 4" id="KW-0479">Metal-binding</keyword>
<dbReference type="SUPFAM" id="SSF46626">
    <property type="entry name" value="Cytochrome c"/>
    <property type="match status" value="1"/>
</dbReference>
<dbReference type="Gene3D" id="1.10.760.10">
    <property type="entry name" value="Cytochrome c-like domain"/>
    <property type="match status" value="1"/>
</dbReference>
<keyword evidence="1 4" id="KW-0349">Heme</keyword>
<evidence type="ECO:0000256" key="4">
    <source>
        <dbReference type="PROSITE-ProRule" id="PRU00433"/>
    </source>
</evidence>
<evidence type="ECO:0000313" key="7">
    <source>
        <dbReference type="EMBL" id="ADN08891.1"/>
    </source>
</evidence>
<dbReference type="KEGG" id="sua:Saut_0842"/>
<dbReference type="PROSITE" id="PS51007">
    <property type="entry name" value="CYTC"/>
    <property type="match status" value="1"/>
</dbReference>
<feature type="transmembrane region" description="Helical" evidence="5">
    <location>
        <begin position="12"/>
        <end position="33"/>
    </location>
</feature>
<dbReference type="GO" id="GO:0020037">
    <property type="term" value="F:heme binding"/>
    <property type="evidence" value="ECO:0007669"/>
    <property type="project" value="InterPro"/>
</dbReference>
<dbReference type="AlphaFoldDB" id="E0UR81"/>
<dbReference type="GO" id="GO:0009055">
    <property type="term" value="F:electron transfer activity"/>
    <property type="evidence" value="ECO:0007669"/>
    <property type="project" value="InterPro"/>
</dbReference>
<gene>
    <name evidence="7" type="ordered locus">Saut_0842</name>
</gene>
<dbReference type="Pfam" id="PF00034">
    <property type="entry name" value="Cytochrom_C"/>
    <property type="match status" value="1"/>
</dbReference>
<evidence type="ECO:0000313" key="8">
    <source>
        <dbReference type="Proteomes" id="UP000007803"/>
    </source>
</evidence>
<dbReference type="HOGENOM" id="CLU_1239607_0_0_7"/>
<dbReference type="InterPro" id="IPR009056">
    <property type="entry name" value="Cyt_c-like_dom"/>
</dbReference>
<feature type="domain" description="Cytochrome c" evidence="6">
    <location>
        <begin position="93"/>
        <end position="196"/>
    </location>
</feature>
<organism evidence="7 8">
    <name type="scientific">Sulfurimonas autotrophica (strain ATCC BAA-671 / DSM 16294 / JCM 11897 / OK10)</name>
    <dbReference type="NCBI Taxonomy" id="563040"/>
    <lineage>
        <taxon>Bacteria</taxon>
        <taxon>Pseudomonadati</taxon>
        <taxon>Campylobacterota</taxon>
        <taxon>Epsilonproteobacteria</taxon>
        <taxon>Campylobacterales</taxon>
        <taxon>Sulfurimonadaceae</taxon>
        <taxon>Sulfurimonas</taxon>
    </lineage>
</organism>
<evidence type="ECO:0000256" key="2">
    <source>
        <dbReference type="ARBA" id="ARBA00022723"/>
    </source>
</evidence>
<evidence type="ECO:0000256" key="1">
    <source>
        <dbReference type="ARBA" id="ARBA00022617"/>
    </source>
</evidence>
<keyword evidence="8" id="KW-1185">Reference proteome</keyword>
<protein>
    <submittedName>
        <fullName evidence="7">Nitric oxide reductase, NorC subunit apoprotein</fullName>
    </submittedName>
</protein>
<dbReference type="OrthoDB" id="9809720at2"/>
<dbReference type="GO" id="GO:0046872">
    <property type="term" value="F:metal ion binding"/>
    <property type="evidence" value="ECO:0007669"/>
    <property type="project" value="UniProtKB-KW"/>
</dbReference>
<keyword evidence="5" id="KW-0812">Transmembrane</keyword>
<accession>E0UR81</accession>
<evidence type="ECO:0000259" key="6">
    <source>
        <dbReference type="PROSITE" id="PS51007"/>
    </source>
</evidence>
<dbReference type="EMBL" id="CP002205">
    <property type="protein sequence ID" value="ADN08891.1"/>
    <property type="molecule type" value="Genomic_DNA"/>
</dbReference>
<dbReference type="eggNOG" id="COG2010">
    <property type="taxonomic scope" value="Bacteria"/>
</dbReference>
<dbReference type="Proteomes" id="UP000007803">
    <property type="component" value="Chromosome"/>
</dbReference>